<gene>
    <name evidence="4" type="ORF">CHA01nite_26880</name>
</gene>
<evidence type="ECO:0000313" key="4">
    <source>
        <dbReference type="EMBL" id="GEN76948.1"/>
    </source>
</evidence>
<organism evidence="4 5">
    <name type="scientific">Chryseobacterium hagamense</name>
    <dbReference type="NCBI Taxonomy" id="395935"/>
    <lineage>
        <taxon>Bacteria</taxon>
        <taxon>Pseudomonadati</taxon>
        <taxon>Bacteroidota</taxon>
        <taxon>Flavobacteriia</taxon>
        <taxon>Flavobacteriales</taxon>
        <taxon>Weeksellaceae</taxon>
        <taxon>Chryseobacterium group</taxon>
        <taxon>Chryseobacterium</taxon>
    </lineage>
</organism>
<dbReference type="PANTHER" id="PTHR43397:SF1">
    <property type="entry name" value="ERGOTHIONEINE BIOSYNTHESIS PROTEIN 1"/>
    <property type="match status" value="1"/>
</dbReference>
<dbReference type="InterPro" id="IPR029063">
    <property type="entry name" value="SAM-dependent_MTases_sf"/>
</dbReference>
<comment type="caution">
    <text evidence="4">The sequence shown here is derived from an EMBL/GenBank/DDBJ whole genome shotgun (WGS) entry which is preliminary data.</text>
</comment>
<dbReference type="Gene3D" id="3.40.50.150">
    <property type="entry name" value="Vaccinia Virus protein VP39"/>
    <property type="match status" value="1"/>
</dbReference>
<dbReference type="RefSeq" id="WP_146942239.1">
    <property type="nucleotide sequence ID" value="NZ_BJYJ01000015.1"/>
</dbReference>
<dbReference type="AlphaFoldDB" id="A0A511YP25"/>
<evidence type="ECO:0000256" key="2">
    <source>
        <dbReference type="ARBA" id="ARBA00022679"/>
    </source>
</evidence>
<dbReference type="Proteomes" id="UP000321863">
    <property type="component" value="Unassembled WGS sequence"/>
</dbReference>
<dbReference type="PIRSF" id="PIRSF018005">
    <property type="entry name" value="UCP018005"/>
    <property type="match status" value="1"/>
</dbReference>
<feature type="domain" description="Histidine-specific methyltransferase SAM-dependent" evidence="3">
    <location>
        <begin position="21"/>
        <end position="326"/>
    </location>
</feature>
<accession>A0A511YP25</accession>
<evidence type="ECO:0000259" key="3">
    <source>
        <dbReference type="Pfam" id="PF10017"/>
    </source>
</evidence>
<dbReference type="EMBL" id="BJYJ01000015">
    <property type="protein sequence ID" value="GEN76948.1"/>
    <property type="molecule type" value="Genomic_DNA"/>
</dbReference>
<dbReference type="OrthoDB" id="5289726at2"/>
<dbReference type="PANTHER" id="PTHR43397">
    <property type="entry name" value="ERGOTHIONEINE BIOSYNTHESIS PROTEIN 1"/>
    <property type="match status" value="1"/>
</dbReference>
<dbReference type="InterPro" id="IPR019257">
    <property type="entry name" value="MeTrfase_dom"/>
</dbReference>
<name>A0A511YP25_9FLAO</name>
<dbReference type="Pfam" id="PF10017">
    <property type="entry name" value="Methyltransf_33"/>
    <property type="match status" value="1"/>
</dbReference>
<dbReference type="SUPFAM" id="SSF53335">
    <property type="entry name" value="S-adenosyl-L-methionine-dependent methyltransferases"/>
    <property type="match status" value="1"/>
</dbReference>
<keyword evidence="2 4" id="KW-0808">Transferase</keyword>
<dbReference type="InterPro" id="IPR051128">
    <property type="entry name" value="EgtD_Methyltrsf_superfamily"/>
</dbReference>
<keyword evidence="5" id="KW-1185">Reference proteome</keyword>
<evidence type="ECO:0000256" key="1">
    <source>
        <dbReference type="ARBA" id="ARBA00022603"/>
    </source>
</evidence>
<sequence>MDENINMETVSCADCEAHQKFEDEIITGLKTNPKHLLSKYFYDQKGDVLFQQIMNMPEYYLTDCEMEIFTQKTGELAGAIKAFDAPFDLVELGAGDATKSSHLLQYLVNQNADFTYMPIDISGNIIAVLRERLSGEIPGLDLVGLNGEYFEMLDKANSISSRRKVILFLGGNIGNMEVEEAHDFCSELRKKLNPGDILLIGFDLKKDPDIILSAYNDEKGITAAFNLNLLERINNELDGNFNRNAFKHYQTYDPLSGACRSYLISLEDQQVRIGNELINFKENEAVYMEISQKYALDEADGMALKNGFKPINHIPDSKGWFIDAIWKVV</sequence>
<reference evidence="4 5" key="1">
    <citation type="submission" date="2019-07" db="EMBL/GenBank/DDBJ databases">
        <title>Whole genome shotgun sequence of Chryseobacterium hagamense NBRC 105253.</title>
        <authorList>
            <person name="Hosoyama A."/>
            <person name="Uohara A."/>
            <person name="Ohji S."/>
            <person name="Ichikawa N."/>
        </authorList>
    </citation>
    <scope>NUCLEOTIDE SEQUENCE [LARGE SCALE GENOMIC DNA]</scope>
    <source>
        <strain evidence="4 5">NBRC 105253</strain>
    </source>
</reference>
<dbReference type="GO" id="GO:0032259">
    <property type="term" value="P:methylation"/>
    <property type="evidence" value="ECO:0007669"/>
    <property type="project" value="UniProtKB-KW"/>
</dbReference>
<proteinExistence type="predicted"/>
<dbReference type="GO" id="GO:0008168">
    <property type="term" value="F:methyltransferase activity"/>
    <property type="evidence" value="ECO:0007669"/>
    <property type="project" value="UniProtKB-KW"/>
</dbReference>
<protein>
    <submittedName>
        <fullName evidence="4">Dimethylhistidine N-methyltransferase</fullName>
    </submittedName>
</protein>
<dbReference type="InterPro" id="IPR017804">
    <property type="entry name" value="MeTrfase_EgtD-like"/>
</dbReference>
<keyword evidence="1 4" id="KW-0489">Methyltransferase</keyword>
<evidence type="ECO:0000313" key="5">
    <source>
        <dbReference type="Proteomes" id="UP000321863"/>
    </source>
</evidence>